<keyword evidence="5" id="KW-0812">Transmembrane</keyword>
<comment type="function">
    <text evidence="5">Lipid hydrolase.</text>
</comment>
<dbReference type="SUPFAM" id="SSF52151">
    <property type="entry name" value="FabD/lysophospholipase-like"/>
    <property type="match status" value="1"/>
</dbReference>
<keyword evidence="1 4" id="KW-0378">Hydrolase</keyword>
<comment type="subcellular location">
    <subcellularLocation>
        <location evidence="5">Membrane</location>
        <topology evidence="5">Single-pass membrane protein</topology>
    </subcellularLocation>
</comment>
<evidence type="ECO:0000256" key="4">
    <source>
        <dbReference type="PROSITE-ProRule" id="PRU01161"/>
    </source>
</evidence>
<keyword evidence="5" id="KW-1133">Transmembrane helix</keyword>
<feature type="region of interest" description="Disordered" evidence="6">
    <location>
        <begin position="1"/>
        <end position="30"/>
    </location>
</feature>
<feature type="active site" description="Nucleophile" evidence="4">
    <location>
        <position position="289"/>
    </location>
</feature>
<evidence type="ECO:0000256" key="1">
    <source>
        <dbReference type="ARBA" id="ARBA00022801"/>
    </source>
</evidence>
<feature type="region of interest" description="Disordered" evidence="6">
    <location>
        <begin position="745"/>
        <end position="775"/>
    </location>
</feature>
<name>A0A875RQB0_EENNA</name>
<feature type="active site" description="Proton acceptor" evidence="4">
    <location>
        <position position="440"/>
    </location>
</feature>
<feature type="transmembrane region" description="Helical" evidence="5">
    <location>
        <begin position="251"/>
        <end position="276"/>
    </location>
</feature>
<dbReference type="Proteomes" id="UP000662931">
    <property type="component" value="Chromosome 4"/>
</dbReference>
<feature type="compositionally biased region" description="Low complexity" evidence="6">
    <location>
        <begin position="1"/>
        <end position="13"/>
    </location>
</feature>
<dbReference type="GO" id="GO:0016042">
    <property type="term" value="P:lipid catabolic process"/>
    <property type="evidence" value="ECO:0007669"/>
    <property type="project" value="UniProtKB-UniRule"/>
</dbReference>
<evidence type="ECO:0000256" key="6">
    <source>
        <dbReference type="SAM" id="MobiDB-lite"/>
    </source>
</evidence>
<protein>
    <recommendedName>
        <fullName evidence="5">Patatin-like phospholipase domain-containing protein</fullName>
        <ecNumber evidence="5">3.1.1.-</ecNumber>
    </recommendedName>
</protein>
<dbReference type="Gene3D" id="3.40.1090.10">
    <property type="entry name" value="Cytosolic phospholipase A2 catalytic domain"/>
    <property type="match status" value="2"/>
</dbReference>
<dbReference type="GO" id="GO:0006641">
    <property type="term" value="P:triglyceride metabolic process"/>
    <property type="evidence" value="ECO:0007669"/>
    <property type="project" value="UniProtKB-ARBA"/>
</dbReference>
<feature type="short sequence motif" description="GXGXXG" evidence="4">
    <location>
        <begin position="260"/>
        <end position="265"/>
    </location>
</feature>
<dbReference type="EC" id="3.1.1.-" evidence="5"/>
<gene>
    <name evidence="8" type="ORF">FOA43_003779</name>
</gene>
<evidence type="ECO:0000256" key="2">
    <source>
        <dbReference type="ARBA" id="ARBA00022963"/>
    </source>
</evidence>
<dbReference type="KEGG" id="bnn:FOA43_003779"/>
<dbReference type="GO" id="GO:0016020">
    <property type="term" value="C:membrane"/>
    <property type="evidence" value="ECO:0007669"/>
    <property type="project" value="UniProtKB-SubCell"/>
</dbReference>
<comment type="similarity">
    <text evidence="5">Belongs to the PLPL family.</text>
</comment>
<comment type="caution">
    <text evidence="4">Lacks conserved residue(s) required for the propagation of feature annotation.</text>
</comment>
<keyword evidence="9" id="KW-1185">Reference proteome</keyword>
<evidence type="ECO:0000256" key="5">
    <source>
        <dbReference type="RuleBase" id="RU362055"/>
    </source>
</evidence>
<keyword evidence="3 4" id="KW-0443">Lipid metabolism</keyword>
<accession>A0A875RQB0</accession>
<dbReference type="GO" id="GO:0004806">
    <property type="term" value="F:triacylglycerol lipase activity"/>
    <property type="evidence" value="ECO:0007669"/>
    <property type="project" value="InterPro"/>
</dbReference>
<dbReference type="InterPro" id="IPR016035">
    <property type="entry name" value="Acyl_Trfase/lysoPLipase"/>
</dbReference>
<evidence type="ECO:0000313" key="8">
    <source>
        <dbReference type="EMBL" id="QPG76390.1"/>
    </source>
</evidence>
<dbReference type="PANTHER" id="PTHR14226:SF10">
    <property type="entry name" value="TRIACYLGLYCEROL LIPASE 4-RELATED"/>
    <property type="match status" value="1"/>
</dbReference>
<dbReference type="RefSeq" id="XP_038779955.1">
    <property type="nucleotide sequence ID" value="XM_038924027.1"/>
</dbReference>
<dbReference type="Pfam" id="PF01734">
    <property type="entry name" value="Patatin"/>
    <property type="match status" value="1"/>
</dbReference>
<dbReference type="PROSITE" id="PS51635">
    <property type="entry name" value="PNPLA"/>
    <property type="match status" value="1"/>
</dbReference>
<organism evidence="8 9">
    <name type="scientific">Eeniella nana</name>
    <name type="common">Yeast</name>
    <name type="synonym">Brettanomyces nanus</name>
    <dbReference type="NCBI Taxonomy" id="13502"/>
    <lineage>
        <taxon>Eukaryota</taxon>
        <taxon>Fungi</taxon>
        <taxon>Dikarya</taxon>
        <taxon>Ascomycota</taxon>
        <taxon>Saccharomycotina</taxon>
        <taxon>Pichiomycetes</taxon>
        <taxon>Pichiales</taxon>
        <taxon>Pichiaceae</taxon>
        <taxon>Brettanomyces</taxon>
    </lineage>
</organism>
<evidence type="ECO:0000259" key="7">
    <source>
        <dbReference type="PROSITE" id="PS51635"/>
    </source>
</evidence>
<keyword evidence="5" id="KW-0472">Membrane</keyword>
<feature type="region of interest" description="Disordered" evidence="6">
    <location>
        <begin position="661"/>
        <end position="715"/>
    </location>
</feature>
<dbReference type="Pfam" id="PF11815">
    <property type="entry name" value="DUF3336"/>
    <property type="match status" value="1"/>
</dbReference>
<dbReference type="EMBL" id="CP064815">
    <property type="protein sequence ID" value="QPG76390.1"/>
    <property type="molecule type" value="Genomic_DNA"/>
</dbReference>
<feature type="short sequence motif" description="GXSXG" evidence="4">
    <location>
        <begin position="287"/>
        <end position="291"/>
    </location>
</feature>
<dbReference type="InterPro" id="IPR050301">
    <property type="entry name" value="NTE"/>
</dbReference>
<dbReference type="InterPro" id="IPR002641">
    <property type="entry name" value="PNPLA_dom"/>
</dbReference>
<dbReference type="PANTHER" id="PTHR14226">
    <property type="entry name" value="NEUROPATHY TARGET ESTERASE/SWISS CHEESE D.MELANOGASTER"/>
    <property type="match status" value="1"/>
</dbReference>
<feature type="domain" description="PNPLA" evidence="7">
    <location>
        <begin position="256"/>
        <end position="453"/>
    </location>
</feature>
<reference evidence="8" key="1">
    <citation type="submission" date="2020-10" db="EMBL/GenBank/DDBJ databases">
        <authorList>
            <person name="Roach M.J.R."/>
        </authorList>
    </citation>
    <scope>NUCLEOTIDE SEQUENCE</scope>
    <source>
        <strain evidence="8">CBS 1945</strain>
    </source>
</reference>
<dbReference type="OrthoDB" id="10049244at2759"/>
<dbReference type="InterPro" id="IPR021771">
    <property type="entry name" value="Triacylglycerol_lipase_N"/>
</dbReference>
<feature type="compositionally biased region" description="Low complexity" evidence="6">
    <location>
        <begin position="697"/>
        <end position="715"/>
    </location>
</feature>
<dbReference type="AlphaFoldDB" id="A0A875RQB0"/>
<evidence type="ECO:0000256" key="3">
    <source>
        <dbReference type="ARBA" id="ARBA00023098"/>
    </source>
</evidence>
<sequence length="775" mass="88466">MSGKSSHSSKSLSFNGMESFDGTDNSAHPTNEIKETRYDFFFAKENPYADVVERLRKYHDLFKYGKTQKPVAEGSFLEKAYNIASNIIGGSDTGSNISVDKIRSFRKNIPKDEMRQAKQLLTQQKNSKTYKEWLNVSVKLDELLGNNEWKEDQESDLYDYEMVRNQLNEMRSAREQKDYRKMIYLIRTSWRRNFAGIDNVQLYQHCYVGTKKLIEDYLEECEHCLADLVSSACSLDDNYIMEMLIQTRKNYGRMAITMSGGGTFGLTGIGVFAALFENDIFPKMVSGSSCGSIMSAIVCSKHSGEVLKILQHLFEVQFEVFGNEEKPETGLSVLGRFLKYGVCFDNDRLKETIKNLLGDITFKEAYNKTGRILNITVSPASIHDQPTLLNYLTAPNVLIWSAICASCSLPLIFQPSTIYEKDFNTGKILEWSNPMVKFVDGSVNGDLPITRLSEMFNVNHVIACQANPHILPLVRFSMECDDHGARLTTGLVLKRILKWSFKAASFEVTHYMDIMNEVGFFPNVCTKVKQLFLQPYSGDITILPDIRLNNLSVLFANPTPDFIWDCIIWGARATWPQLRMIKDHCSIEFSLDKYIAFLKSRMITRASSKQKAKRPCTLLNCDNLPLEEQDFDGARNRREQRFRSRSETVSCYYFQSEQSTPKRKLSGSRGSFEGDTSLPLFESTPKLEKRATMLTYQQQSQSRPQTQPQPQTTPTKVIRRMYSSSAMPLRQVNAQAYQLPELVASSSNTSAKGRRHSSESNLRIPNQKYDDVLDY</sequence>
<dbReference type="GeneID" id="62197179"/>
<evidence type="ECO:0000313" key="9">
    <source>
        <dbReference type="Proteomes" id="UP000662931"/>
    </source>
</evidence>
<proteinExistence type="inferred from homology"/>
<keyword evidence="2 4" id="KW-0442">Lipid degradation</keyword>